<dbReference type="SUPFAM" id="SSF52540">
    <property type="entry name" value="P-loop containing nucleoside triphosphate hydrolases"/>
    <property type="match status" value="1"/>
</dbReference>
<dbReference type="PANTHER" id="PTHR43581">
    <property type="entry name" value="ATP/GTP PHOSPHATASE"/>
    <property type="match status" value="1"/>
</dbReference>
<dbReference type="Pfam" id="PF13304">
    <property type="entry name" value="AAA_21"/>
    <property type="match status" value="1"/>
</dbReference>
<dbReference type="InterPro" id="IPR003959">
    <property type="entry name" value="ATPase_AAA_core"/>
</dbReference>
<protein>
    <recommendedName>
        <fullName evidence="1">ATPase AAA-type core domain-containing protein</fullName>
    </recommendedName>
</protein>
<dbReference type="PANTHER" id="PTHR43581:SF4">
    <property type="entry name" value="ATP_GTP PHOSPHATASE"/>
    <property type="match status" value="1"/>
</dbReference>
<feature type="domain" description="ATPase AAA-type core" evidence="1">
    <location>
        <begin position="324"/>
        <end position="446"/>
    </location>
</feature>
<reference evidence="2 3" key="1">
    <citation type="submission" date="2023-07" db="EMBL/GenBank/DDBJ databases">
        <title>Sorghum-associated microbial communities from plants grown in Nebraska, USA.</title>
        <authorList>
            <person name="Schachtman D."/>
        </authorList>
    </citation>
    <scope>NUCLEOTIDE SEQUENCE [LARGE SCALE GENOMIC DNA]</scope>
    <source>
        <strain evidence="2 3">DS1781</strain>
    </source>
</reference>
<dbReference type="RefSeq" id="WP_309899828.1">
    <property type="nucleotide sequence ID" value="NZ_JAVDRF010000002.1"/>
</dbReference>
<accession>A0ABU1NAX6</accession>
<organism evidence="2 3">
    <name type="scientific">Variovorax soli</name>
    <dbReference type="NCBI Taxonomy" id="376815"/>
    <lineage>
        <taxon>Bacteria</taxon>
        <taxon>Pseudomonadati</taxon>
        <taxon>Pseudomonadota</taxon>
        <taxon>Betaproteobacteria</taxon>
        <taxon>Burkholderiales</taxon>
        <taxon>Comamonadaceae</taxon>
        <taxon>Variovorax</taxon>
    </lineage>
</organism>
<evidence type="ECO:0000259" key="1">
    <source>
        <dbReference type="Pfam" id="PF13304"/>
    </source>
</evidence>
<dbReference type="Gene3D" id="3.40.50.300">
    <property type="entry name" value="P-loop containing nucleotide triphosphate hydrolases"/>
    <property type="match status" value="1"/>
</dbReference>
<evidence type="ECO:0000313" key="3">
    <source>
        <dbReference type="Proteomes" id="UP001184230"/>
    </source>
</evidence>
<dbReference type="CDD" id="cd00267">
    <property type="entry name" value="ABC_ATPase"/>
    <property type="match status" value="1"/>
</dbReference>
<dbReference type="Proteomes" id="UP001184230">
    <property type="component" value="Unassembled WGS sequence"/>
</dbReference>
<gene>
    <name evidence="2" type="ORF">J2739_001362</name>
</gene>
<name>A0ABU1NAX6_9BURK</name>
<dbReference type="InterPro" id="IPR051396">
    <property type="entry name" value="Bact_Antivir_Def_Nuclease"/>
</dbReference>
<sequence length="697" mass="77229">MELIGYRVTNFRSVGDSGWIDADRVTSLIGVNESGKTNLLIPLWKFNPAQEGELQPTADYPKRLFGKIRDDPGSYQFITVRFTLDEPFATKIGEMAGIASNVSAQVDVTRYFDGEYTIEFPLYSRAPLMPERVNAVLAAAKDQLATLAPLKAEESAHSGLLERLARLQEEMLHGTGSVVVRLRTVLSVVKQQIPESVAKTSVIYPRLTQAVEELQAVLSEATAPDPSDKEGVLEAVVEALPKFLYYSNYGNLDSEIYLPHVVENLKRADLGAKEAAKSRTLRVLFKFVSLQPDEILQLGKDFNDPTRQPTHAEIEAIAEKKRERSILLQSAGTALTTRFKEWWKQGDYRFRFEADGDHFRIWVADDRRPEEIELESRSTGLQWFLSFYLVFLVESQGGAHQSAILLLDEPGLSLHPLAQRDLALFFDGLSKTNQIIFTTHSPFLVDADRLDRVRKVYVDDDGTTKASPDLRQSTGKNAQAGAAYAVYSALNLNVSESLLLGCQPVVVEGPSDQHYLTAIKVLLISGGRISPVRELVFPPGGGTKTLRITAGILTGRDEVLPVTLLDGDTPGLRMISELSTSLYSSEKKKLFCTDDYVEFSGSEVEDLFPPKLVAEAVDRYERSADTLFADVVQSGKPIVPQIEAWAKSHSISLQLGWKVEVAKRVKQSALNAGISSFDEPTLARWTKLFGDLLSASK</sequence>
<comment type="caution">
    <text evidence="2">The sequence shown here is derived from an EMBL/GenBank/DDBJ whole genome shotgun (WGS) entry which is preliminary data.</text>
</comment>
<keyword evidence="3" id="KW-1185">Reference proteome</keyword>
<dbReference type="InterPro" id="IPR027417">
    <property type="entry name" value="P-loop_NTPase"/>
</dbReference>
<evidence type="ECO:0000313" key="2">
    <source>
        <dbReference type="EMBL" id="MDR6535602.1"/>
    </source>
</evidence>
<dbReference type="EMBL" id="JAVDRF010000002">
    <property type="protein sequence ID" value="MDR6535602.1"/>
    <property type="molecule type" value="Genomic_DNA"/>
</dbReference>
<proteinExistence type="predicted"/>